<proteinExistence type="predicted"/>
<sequence length="193" mass="21705">MTSQFNSDLCITRDLGAPDCVGPENRMPPIDIVLTRSNESSCIVVLSSNQQNLDENLFFARISLFSAEEIAHKLRYRLRLPQQRRLRAKLFHHRGKQSHEPRGRLYYCSEGATQWIGLADQENFCNSLLPGPNKIPVLPQSVSHINYGSVVIPGPERRLRFQRSRYSGNTAENNSKCIDTCICVGDLASTSIG</sequence>
<name>A0A381UH42_9ZZZZ</name>
<dbReference type="EMBL" id="UINC01006428">
    <property type="protein sequence ID" value="SVA27469.1"/>
    <property type="molecule type" value="Genomic_DNA"/>
</dbReference>
<organism evidence="1">
    <name type="scientific">marine metagenome</name>
    <dbReference type="NCBI Taxonomy" id="408172"/>
    <lineage>
        <taxon>unclassified sequences</taxon>
        <taxon>metagenomes</taxon>
        <taxon>ecological metagenomes</taxon>
    </lineage>
</organism>
<accession>A0A381UH42</accession>
<gene>
    <name evidence="1" type="ORF">METZ01_LOCUS80323</name>
</gene>
<reference evidence="1" key="1">
    <citation type="submission" date="2018-05" db="EMBL/GenBank/DDBJ databases">
        <authorList>
            <person name="Lanie J.A."/>
            <person name="Ng W.-L."/>
            <person name="Kazmierczak K.M."/>
            <person name="Andrzejewski T.M."/>
            <person name="Davidsen T.M."/>
            <person name="Wayne K.J."/>
            <person name="Tettelin H."/>
            <person name="Glass J.I."/>
            <person name="Rusch D."/>
            <person name="Podicherti R."/>
            <person name="Tsui H.-C.T."/>
            <person name="Winkler M.E."/>
        </authorList>
    </citation>
    <scope>NUCLEOTIDE SEQUENCE</scope>
</reference>
<evidence type="ECO:0000313" key="1">
    <source>
        <dbReference type="EMBL" id="SVA27469.1"/>
    </source>
</evidence>
<dbReference type="AlphaFoldDB" id="A0A381UH42"/>
<protein>
    <submittedName>
        <fullName evidence="1">Uncharacterized protein</fullName>
    </submittedName>
</protein>